<dbReference type="EMBL" id="JBHSRF010000004">
    <property type="protein sequence ID" value="MFC6080443.1"/>
    <property type="molecule type" value="Genomic_DNA"/>
</dbReference>
<sequence>MRLLLDENVPIPLHRVLSTFILTHEIVHLLELQGWSGTRDEYLYPQAAAEGFHVVLTNDGRQMQRPREVAAIAASGVHRIEYPHKHRGLAGMGIAIATVAAGLPSALTMLEEADGQRLITLRGVDPTAASRLHVVDPKVSPPKFWFTAL</sequence>
<name>A0ABW1NAW6_9ACTN</name>
<evidence type="ECO:0000259" key="1">
    <source>
        <dbReference type="Pfam" id="PF18478"/>
    </source>
</evidence>
<dbReference type="Proteomes" id="UP001596137">
    <property type="component" value="Unassembled WGS sequence"/>
</dbReference>
<proteinExistence type="predicted"/>
<gene>
    <name evidence="2" type="ORF">ACFP1K_04695</name>
</gene>
<dbReference type="RefSeq" id="WP_380747214.1">
    <property type="nucleotide sequence ID" value="NZ_JBHSRF010000004.1"/>
</dbReference>
<evidence type="ECO:0000313" key="3">
    <source>
        <dbReference type="Proteomes" id="UP001596137"/>
    </source>
</evidence>
<keyword evidence="3" id="KW-1185">Reference proteome</keyword>
<protein>
    <recommendedName>
        <fullName evidence="1">VapC45 PIN like domain-containing protein</fullName>
    </recommendedName>
</protein>
<evidence type="ECO:0000313" key="2">
    <source>
        <dbReference type="EMBL" id="MFC6080443.1"/>
    </source>
</evidence>
<organism evidence="2 3">
    <name type="scientific">Sphaerisporangium aureirubrum</name>
    <dbReference type="NCBI Taxonomy" id="1544736"/>
    <lineage>
        <taxon>Bacteria</taxon>
        <taxon>Bacillati</taxon>
        <taxon>Actinomycetota</taxon>
        <taxon>Actinomycetes</taxon>
        <taxon>Streptosporangiales</taxon>
        <taxon>Streptosporangiaceae</taxon>
        <taxon>Sphaerisporangium</taxon>
    </lineage>
</organism>
<dbReference type="InterPro" id="IPR041375">
    <property type="entry name" value="VapC45_PIN-like"/>
</dbReference>
<comment type="caution">
    <text evidence="2">The sequence shown here is derived from an EMBL/GenBank/DDBJ whole genome shotgun (WGS) entry which is preliminary data.</text>
</comment>
<reference evidence="3" key="1">
    <citation type="journal article" date="2019" name="Int. J. Syst. Evol. Microbiol.">
        <title>The Global Catalogue of Microorganisms (GCM) 10K type strain sequencing project: providing services to taxonomists for standard genome sequencing and annotation.</title>
        <authorList>
            <consortium name="The Broad Institute Genomics Platform"/>
            <consortium name="The Broad Institute Genome Sequencing Center for Infectious Disease"/>
            <person name="Wu L."/>
            <person name="Ma J."/>
        </authorList>
    </citation>
    <scope>NUCLEOTIDE SEQUENCE [LARGE SCALE GENOMIC DNA]</scope>
    <source>
        <strain evidence="3">JCM 30346</strain>
    </source>
</reference>
<accession>A0ABW1NAW6</accession>
<dbReference type="Pfam" id="PF18478">
    <property type="entry name" value="PIN_10"/>
    <property type="match status" value="1"/>
</dbReference>
<feature type="domain" description="VapC45 PIN like" evidence="1">
    <location>
        <begin position="1"/>
        <end position="78"/>
    </location>
</feature>